<reference evidence="2" key="1">
    <citation type="journal article" date="2019" name="Sci. Rep.">
        <title>Draft genome of Tanacetum cinerariifolium, the natural source of mosquito coil.</title>
        <authorList>
            <person name="Yamashiro T."/>
            <person name="Shiraishi A."/>
            <person name="Satake H."/>
            <person name="Nakayama K."/>
        </authorList>
    </citation>
    <scope>NUCLEOTIDE SEQUENCE</scope>
</reference>
<protein>
    <submittedName>
        <fullName evidence="2">Uncharacterized protein</fullName>
    </submittedName>
</protein>
<evidence type="ECO:0000256" key="1">
    <source>
        <dbReference type="SAM" id="MobiDB-lite"/>
    </source>
</evidence>
<feature type="non-terminal residue" evidence="2">
    <location>
        <position position="1"/>
    </location>
</feature>
<dbReference type="EMBL" id="BKCJ011882885">
    <property type="protein sequence ID" value="GFD60812.1"/>
    <property type="molecule type" value="Genomic_DNA"/>
</dbReference>
<dbReference type="AlphaFoldDB" id="A0A699XLC0"/>
<gene>
    <name evidence="2" type="ORF">Tci_932781</name>
</gene>
<sequence length="58" mass="6155">EKRLRRPSVPASRARRRARSSGTARWCPGRGRGLAGGPHRAWSCLGSPSASSACNPTP</sequence>
<comment type="caution">
    <text evidence="2">The sequence shown here is derived from an EMBL/GenBank/DDBJ whole genome shotgun (WGS) entry which is preliminary data.</text>
</comment>
<evidence type="ECO:0000313" key="2">
    <source>
        <dbReference type="EMBL" id="GFD60812.1"/>
    </source>
</evidence>
<organism evidence="2">
    <name type="scientific">Tanacetum cinerariifolium</name>
    <name type="common">Dalmatian daisy</name>
    <name type="synonym">Chrysanthemum cinerariifolium</name>
    <dbReference type="NCBI Taxonomy" id="118510"/>
    <lineage>
        <taxon>Eukaryota</taxon>
        <taxon>Viridiplantae</taxon>
        <taxon>Streptophyta</taxon>
        <taxon>Embryophyta</taxon>
        <taxon>Tracheophyta</taxon>
        <taxon>Spermatophyta</taxon>
        <taxon>Magnoliopsida</taxon>
        <taxon>eudicotyledons</taxon>
        <taxon>Gunneridae</taxon>
        <taxon>Pentapetalae</taxon>
        <taxon>asterids</taxon>
        <taxon>campanulids</taxon>
        <taxon>Asterales</taxon>
        <taxon>Asteraceae</taxon>
        <taxon>Asteroideae</taxon>
        <taxon>Anthemideae</taxon>
        <taxon>Anthemidinae</taxon>
        <taxon>Tanacetum</taxon>
    </lineage>
</organism>
<accession>A0A699XLC0</accession>
<feature type="region of interest" description="Disordered" evidence="1">
    <location>
        <begin position="1"/>
        <end position="38"/>
    </location>
</feature>
<name>A0A699XLC0_TANCI</name>
<proteinExistence type="predicted"/>